<feature type="region of interest" description="Disordered" evidence="3">
    <location>
        <begin position="358"/>
        <end position="432"/>
    </location>
</feature>
<dbReference type="InterPro" id="IPR005135">
    <property type="entry name" value="Endo/exonuclease/phosphatase"/>
</dbReference>
<name>A0A0J7NEA1_LASNI</name>
<dbReference type="Gene3D" id="3.60.10.10">
    <property type="entry name" value="Endonuclease/exonuclease/phosphatase"/>
    <property type="match status" value="1"/>
</dbReference>
<organism evidence="5 6">
    <name type="scientific">Lasius niger</name>
    <name type="common">Black garden ant</name>
    <dbReference type="NCBI Taxonomy" id="67767"/>
    <lineage>
        <taxon>Eukaryota</taxon>
        <taxon>Metazoa</taxon>
        <taxon>Ecdysozoa</taxon>
        <taxon>Arthropoda</taxon>
        <taxon>Hexapoda</taxon>
        <taxon>Insecta</taxon>
        <taxon>Pterygota</taxon>
        <taxon>Neoptera</taxon>
        <taxon>Endopterygota</taxon>
        <taxon>Hymenoptera</taxon>
        <taxon>Apocrita</taxon>
        <taxon>Aculeata</taxon>
        <taxon>Formicoidea</taxon>
        <taxon>Formicidae</taxon>
        <taxon>Formicinae</taxon>
        <taxon>Lasius</taxon>
        <taxon>Lasius</taxon>
    </lineage>
</organism>
<evidence type="ECO:0000313" key="6">
    <source>
        <dbReference type="Proteomes" id="UP000036403"/>
    </source>
</evidence>
<dbReference type="GO" id="GO:0008270">
    <property type="term" value="F:zinc ion binding"/>
    <property type="evidence" value="ECO:0007669"/>
    <property type="project" value="UniProtKB-KW"/>
</dbReference>
<protein>
    <recommendedName>
        <fullName evidence="4">CCHC-type domain-containing protein</fullName>
    </recommendedName>
</protein>
<dbReference type="GO" id="GO:0003676">
    <property type="term" value="F:nucleic acid binding"/>
    <property type="evidence" value="ECO:0007669"/>
    <property type="project" value="InterPro"/>
</dbReference>
<dbReference type="GO" id="GO:0003824">
    <property type="term" value="F:catalytic activity"/>
    <property type="evidence" value="ECO:0007669"/>
    <property type="project" value="InterPro"/>
</dbReference>
<dbReference type="AlphaFoldDB" id="A0A0J7NEA1"/>
<comment type="caution">
    <text evidence="5">The sequence shown here is derived from an EMBL/GenBank/DDBJ whole genome shotgun (WGS) entry which is preliminary data.</text>
</comment>
<feature type="domain" description="CCHC-type" evidence="4">
    <location>
        <begin position="594"/>
        <end position="608"/>
    </location>
</feature>
<keyword evidence="6" id="KW-1185">Reference proteome</keyword>
<reference evidence="5 6" key="1">
    <citation type="submission" date="2015-04" db="EMBL/GenBank/DDBJ databases">
        <title>Lasius niger genome sequencing.</title>
        <authorList>
            <person name="Konorov E.A."/>
            <person name="Nikitin M.A."/>
            <person name="Kirill M.V."/>
            <person name="Chang P."/>
        </authorList>
    </citation>
    <scope>NUCLEOTIDE SEQUENCE [LARGE SCALE GENOMIC DNA]</scope>
    <source>
        <tissue evidence="5">Whole</tissue>
    </source>
</reference>
<feature type="region of interest" description="Disordered" evidence="3">
    <location>
        <begin position="642"/>
        <end position="662"/>
    </location>
</feature>
<feature type="compositionally biased region" description="Polar residues" evidence="3">
    <location>
        <begin position="642"/>
        <end position="652"/>
    </location>
</feature>
<dbReference type="InterPro" id="IPR001878">
    <property type="entry name" value="Znf_CCHC"/>
</dbReference>
<sequence length="895" mass="102373">MLSDHPSSNQLPVASVKRRVEANLDTSDEEEKGEITSELRSRNRKTRILEPEFEETERAGLIYDLIKDDNESLEGNPPTVGEKEENERKTQGKEGPYKTIGRLGIEYGPPPENFKYEELNKMQVTEVGTLALDWISETNAIRGKSDLQGKSSGDMKSRLNKVREVIIVLMAKVREKGDPAYWRKKSDEFGIQSLSMERKLERLENDLDEHKLEVDSLMEENDGLIKEKGGLKKRLHEIERREKEWLNRSEAVGRGWETRDAGINTSPWKERVREKTSTPAESFPQKEIVMRPAIKGTQKPIPTMPKLPRDKLDEIQEDMIKHLETIYNLERNWIPIEVWPLPDPSKGIKVVENIQLVPPRTGPTAKPNDKWVDIGKGGKIKKQQKQLPEEEKKATEASSSNKRNKSTERKQEEKGGKEDNRNKTKDKEGAIRRASRTAAISIKSNEKEFSYAQALKIAREKIDLSVMKIENSKIRKAANGEIIIEIPGKDGTTKADELVDKIQEVFKQGNVKAVVKRPTIKGELRIFRFDDSVLMEDIREEISKKGCLGKDIKVGPIRTRAELLKARPTQCYRCWQYGHVRSNCTAKEDHSNACFNCGGHGHAMRECRAKPHCVLCEGKGRNSEHRSGSNVCEILRDFNQRNQNKQTGQSDQRTGKGGMEVDDDQNTAVKYLEALDELEDIIRTSERRRIIVCRDFNAKSPLWGSRTLDNRGSYLEDWAAGNGLLVVNTGNTPTCVRPQGNSIPDITWATPEAIVFIGEWRVDTEYESLSDHRYIEFNVNLGGGKPQKPEKKVEPYSRWNFKKLDVSMFHMALEWACAVGKTETKLISVKDRQRWLQRITRESCDSAASKHRPGAPRKQAYWWNENIAEKRKDCNRLRRLWCRSTKRGGEAKART</sequence>
<feature type="compositionally biased region" description="Basic and acidic residues" evidence="3">
    <location>
        <begin position="405"/>
        <end position="431"/>
    </location>
</feature>
<keyword evidence="2" id="KW-0175">Coiled coil</keyword>
<feature type="region of interest" description="Disordered" evidence="3">
    <location>
        <begin position="1"/>
        <end position="47"/>
    </location>
</feature>
<feature type="domain" description="CCHC-type" evidence="4">
    <location>
        <begin position="571"/>
        <end position="584"/>
    </location>
</feature>
<dbReference type="SUPFAM" id="SSF56219">
    <property type="entry name" value="DNase I-like"/>
    <property type="match status" value="1"/>
</dbReference>
<dbReference type="PROSITE" id="PS50158">
    <property type="entry name" value="ZF_CCHC"/>
    <property type="match status" value="2"/>
</dbReference>
<evidence type="ECO:0000256" key="2">
    <source>
        <dbReference type="SAM" id="Coils"/>
    </source>
</evidence>
<evidence type="ECO:0000256" key="3">
    <source>
        <dbReference type="SAM" id="MobiDB-lite"/>
    </source>
</evidence>
<dbReference type="PaxDb" id="67767-A0A0J7NEA1"/>
<feature type="region of interest" description="Disordered" evidence="3">
    <location>
        <begin position="67"/>
        <end position="103"/>
    </location>
</feature>
<dbReference type="InterPro" id="IPR036691">
    <property type="entry name" value="Endo/exonu/phosph_ase_sf"/>
</dbReference>
<keyword evidence="1" id="KW-0479">Metal-binding</keyword>
<dbReference type="SUPFAM" id="SSF57756">
    <property type="entry name" value="Retrovirus zinc finger-like domains"/>
    <property type="match status" value="1"/>
</dbReference>
<keyword evidence="1" id="KW-0862">Zinc</keyword>
<dbReference type="OrthoDB" id="7551843at2759"/>
<accession>A0A0J7NEA1</accession>
<keyword evidence="1" id="KW-0863">Zinc-finger</keyword>
<dbReference type="SMART" id="SM00343">
    <property type="entry name" value="ZnF_C2HC"/>
    <property type="match status" value="2"/>
</dbReference>
<feature type="coiled-coil region" evidence="2">
    <location>
        <begin position="193"/>
        <end position="241"/>
    </location>
</feature>
<gene>
    <name evidence="5" type="ORF">RF55_9336</name>
</gene>
<dbReference type="InterPro" id="IPR036875">
    <property type="entry name" value="Znf_CCHC_sf"/>
</dbReference>
<evidence type="ECO:0000259" key="4">
    <source>
        <dbReference type="PROSITE" id="PS50158"/>
    </source>
</evidence>
<evidence type="ECO:0000313" key="5">
    <source>
        <dbReference type="EMBL" id="KMQ90860.1"/>
    </source>
</evidence>
<evidence type="ECO:0000256" key="1">
    <source>
        <dbReference type="PROSITE-ProRule" id="PRU00047"/>
    </source>
</evidence>
<dbReference type="Proteomes" id="UP000036403">
    <property type="component" value="Unassembled WGS sequence"/>
</dbReference>
<feature type="compositionally biased region" description="Polar residues" evidence="3">
    <location>
        <begin position="1"/>
        <end position="12"/>
    </location>
</feature>
<dbReference type="EMBL" id="LBMM01006173">
    <property type="protein sequence ID" value="KMQ90860.1"/>
    <property type="molecule type" value="Genomic_DNA"/>
</dbReference>
<dbReference type="Gene3D" id="4.10.60.10">
    <property type="entry name" value="Zinc finger, CCHC-type"/>
    <property type="match status" value="1"/>
</dbReference>
<feature type="compositionally biased region" description="Basic and acidic residues" evidence="3">
    <location>
        <begin position="81"/>
        <end position="96"/>
    </location>
</feature>
<dbReference type="Pfam" id="PF14529">
    <property type="entry name" value="Exo_endo_phos_2"/>
    <property type="match status" value="1"/>
</dbReference>
<proteinExistence type="predicted"/>